<dbReference type="Pfam" id="PF23451">
    <property type="entry name" value="Zn_ribbon_PaaD"/>
    <property type="match status" value="1"/>
</dbReference>
<keyword evidence="3" id="KW-1185">Reference proteome</keyword>
<sequence length="55" mass="5767">MRGLDPSVAAGGEGAPARCPYCGGTNTEREHPKGPSLCRSIHFCADCEEPFEAMG</sequence>
<comment type="caution">
    <text evidence="2">The sequence shown here is derived from an EMBL/GenBank/DDBJ whole genome shotgun (WGS) entry which is preliminary data.</text>
</comment>
<dbReference type="InterPro" id="IPR056572">
    <property type="entry name" value="Zn_ribbon_PaaD"/>
</dbReference>
<reference evidence="2 3" key="1">
    <citation type="journal article" date="2019" name="Int. J. Syst. Evol. Microbiol.">
        <title>The Global Catalogue of Microorganisms (GCM) 10K type strain sequencing project: providing services to taxonomists for standard genome sequencing and annotation.</title>
        <authorList>
            <consortium name="The Broad Institute Genomics Platform"/>
            <consortium name="The Broad Institute Genome Sequencing Center for Infectious Disease"/>
            <person name="Wu L."/>
            <person name="Ma J."/>
        </authorList>
    </citation>
    <scope>NUCLEOTIDE SEQUENCE [LARGE SCALE GENOMIC DNA]</scope>
    <source>
        <strain evidence="2 3">PSRA2</strain>
    </source>
</reference>
<evidence type="ECO:0000313" key="2">
    <source>
        <dbReference type="EMBL" id="MFC6837155.1"/>
    </source>
</evidence>
<dbReference type="Proteomes" id="UP001596406">
    <property type="component" value="Unassembled WGS sequence"/>
</dbReference>
<proteinExistence type="predicted"/>
<dbReference type="EMBL" id="JBHSXM010000001">
    <property type="protein sequence ID" value="MFC6837155.1"/>
    <property type="molecule type" value="Genomic_DNA"/>
</dbReference>
<evidence type="ECO:0000313" key="3">
    <source>
        <dbReference type="Proteomes" id="UP001596406"/>
    </source>
</evidence>
<name>A0ABD5UC55_9EURY</name>
<accession>A0ABD5UC55</accession>
<protein>
    <submittedName>
        <fullName evidence="2">1,2-phenylacetyl-CoA epoxidase subunit PaaE</fullName>
        <ecNumber evidence="2">1.14.13.149</ecNumber>
    </submittedName>
</protein>
<evidence type="ECO:0000259" key="1">
    <source>
        <dbReference type="Pfam" id="PF23451"/>
    </source>
</evidence>
<dbReference type="NCBIfam" id="NF041869">
    <property type="entry name" value="paae_haloarch"/>
    <property type="match status" value="1"/>
</dbReference>
<dbReference type="GO" id="GO:0097266">
    <property type="term" value="F:phenylacetyl-CoA 1,2-epoxidase activity"/>
    <property type="evidence" value="ECO:0007669"/>
    <property type="project" value="UniProtKB-EC"/>
</dbReference>
<feature type="domain" description="PaaD zinc beta ribbon" evidence="1">
    <location>
        <begin position="5"/>
        <end position="54"/>
    </location>
</feature>
<keyword evidence="2" id="KW-0560">Oxidoreductase</keyword>
<dbReference type="AlphaFoldDB" id="A0ABD5UC55"/>
<dbReference type="EC" id="1.14.13.149" evidence="2"/>
<dbReference type="RefSeq" id="WP_304448825.1">
    <property type="nucleotide sequence ID" value="NZ_JARRAH010000001.1"/>
</dbReference>
<organism evidence="2 3">
    <name type="scientific">Halomarina ordinaria</name>
    <dbReference type="NCBI Taxonomy" id="3033939"/>
    <lineage>
        <taxon>Archaea</taxon>
        <taxon>Methanobacteriati</taxon>
        <taxon>Methanobacteriota</taxon>
        <taxon>Stenosarchaea group</taxon>
        <taxon>Halobacteria</taxon>
        <taxon>Halobacteriales</taxon>
        <taxon>Natronomonadaceae</taxon>
        <taxon>Halomarina</taxon>
    </lineage>
</organism>
<gene>
    <name evidence="2" type="primary">paaE</name>
    <name evidence="2" type="ORF">ACFQHK_11625</name>
</gene>